<evidence type="ECO:0000313" key="2">
    <source>
        <dbReference type="Proteomes" id="UP000603453"/>
    </source>
</evidence>
<gene>
    <name evidence="1" type="ORF">INT47_005047</name>
</gene>
<name>A0A8H7QM98_9FUNG</name>
<reference evidence="1" key="1">
    <citation type="submission" date="2020-12" db="EMBL/GenBank/DDBJ databases">
        <title>Metabolic potential, ecology and presence of endohyphal bacteria is reflected in genomic diversity of Mucoromycotina.</title>
        <authorList>
            <person name="Muszewska A."/>
            <person name="Okrasinska A."/>
            <person name="Steczkiewicz K."/>
            <person name="Drgas O."/>
            <person name="Orlowska M."/>
            <person name="Perlinska-Lenart U."/>
            <person name="Aleksandrzak-Piekarczyk T."/>
            <person name="Szatraj K."/>
            <person name="Zielenkiewicz U."/>
            <person name="Pilsyk S."/>
            <person name="Malc E."/>
            <person name="Mieczkowski P."/>
            <person name="Kruszewska J.S."/>
            <person name="Biernat P."/>
            <person name="Pawlowska J."/>
        </authorList>
    </citation>
    <scope>NUCLEOTIDE SEQUENCE</scope>
    <source>
        <strain evidence="1">WA0000017839</strain>
    </source>
</reference>
<evidence type="ECO:0008006" key="3">
    <source>
        <dbReference type="Google" id="ProtNLM"/>
    </source>
</evidence>
<protein>
    <recommendedName>
        <fullName evidence="3">Gag protein</fullName>
    </recommendedName>
</protein>
<comment type="caution">
    <text evidence="1">The sequence shown here is derived from an EMBL/GenBank/DDBJ whole genome shotgun (WGS) entry which is preliminary data.</text>
</comment>
<organism evidence="1 2">
    <name type="scientific">Mucor saturninus</name>
    <dbReference type="NCBI Taxonomy" id="64648"/>
    <lineage>
        <taxon>Eukaryota</taxon>
        <taxon>Fungi</taxon>
        <taxon>Fungi incertae sedis</taxon>
        <taxon>Mucoromycota</taxon>
        <taxon>Mucoromycotina</taxon>
        <taxon>Mucoromycetes</taxon>
        <taxon>Mucorales</taxon>
        <taxon>Mucorineae</taxon>
        <taxon>Mucoraceae</taxon>
        <taxon>Mucor</taxon>
    </lineage>
</organism>
<dbReference type="AlphaFoldDB" id="A0A8H7QM98"/>
<keyword evidence="2" id="KW-1185">Reference proteome</keyword>
<accession>A0A8H7QM98</accession>
<sequence>MTDYTDKNNYNADMAELIKKFTTAMTESKQTRIKEPEVYDGTRDALLIDGWIRSIERFATFNSWTPERSCLYATTLLRDRADAWFRTIELTDDAPTTWLELKM</sequence>
<dbReference type="Proteomes" id="UP000603453">
    <property type="component" value="Unassembled WGS sequence"/>
</dbReference>
<proteinExistence type="predicted"/>
<evidence type="ECO:0000313" key="1">
    <source>
        <dbReference type="EMBL" id="KAG2195272.1"/>
    </source>
</evidence>
<dbReference type="EMBL" id="JAEPRD010000174">
    <property type="protein sequence ID" value="KAG2195272.1"/>
    <property type="molecule type" value="Genomic_DNA"/>
</dbReference>
<dbReference type="OrthoDB" id="2250058at2759"/>